<sequence length="329" mass="36532">MKSWPVRERRTNKGSDMLKVRKAVFPVAGLGTRFLPATKASPKEMLPIVDKPLIQHAVEEAVAAGITEMIFVTGRGKRAIEDHFDKSYEIESELEARGKRALLDLVRNIKPSHVDCVYVRQAEPLGLGHAVLCAEKLIGNEPFAVMLADDLLDGEPPVMAQMVEVFNHYHSSVVGVEEIDPGESGSYGVIDGRLWDEHLFKIARVVEKPEPALAPSNLGVVGRYVLMPRIFEHLRTQKPGAGGEIQLTDAIQALLADEQVLAYRYKGKRFDCGSKLGYLKATVEFALRHPEVAQPFEAYLRAFLAGRHPANEAEIERFDETPELAVDTE</sequence>
<dbReference type="Proteomes" id="UP000054893">
    <property type="component" value="Unassembled WGS sequence"/>
</dbReference>
<dbReference type="InterPro" id="IPR029044">
    <property type="entry name" value="Nucleotide-diphossugar_trans"/>
</dbReference>
<evidence type="ECO:0000256" key="5">
    <source>
        <dbReference type="ARBA" id="ARBA00022695"/>
    </source>
</evidence>
<keyword evidence="5 7" id="KW-0548">Nucleotidyltransferase</keyword>
<keyword evidence="4 7" id="KW-0808">Transferase</keyword>
<evidence type="ECO:0000259" key="8">
    <source>
        <dbReference type="Pfam" id="PF00483"/>
    </source>
</evidence>
<name>A0A158H1K6_CABSO</name>
<dbReference type="PANTHER" id="PTHR43197">
    <property type="entry name" value="UTP--GLUCOSE-1-PHOSPHATE URIDYLYLTRANSFERASE"/>
    <property type="match status" value="1"/>
</dbReference>
<dbReference type="InterPro" id="IPR005835">
    <property type="entry name" value="NTP_transferase_dom"/>
</dbReference>
<evidence type="ECO:0000256" key="1">
    <source>
        <dbReference type="ARBA" id="ARBA00006890"/>
    </source>
</evidence>
<evidence type="ECO:0000256" key="2">
    <source>
        <dbReference type="ARBA" id="ARBA00012415"/>
    </source>
</evidence>
<dbReference type="EMBL" id="FCOC02000012">
    <property type="protein sequence ID" value="SAL38228.1"/>
    <property type="molecule type" value="Genomic_DNA"/>
</dbReference>
<dbReference type="InterPro" id="IPR005771">
    <property type="entry name" value="GalU_uridylyltTrfase_bac/arc"/>
</dbReference>
<protein>
    <recommendedName>
        <fullName evidence="3 7">UTP--glucose-1-phosphate uridylyltransferase</fullName>
        <ecNumber evidence="2 7">2.7.7.9</ecNumber>
    </recommendedName>
    <alternativeName>
        <fullName evidence="7">UDP-glucose pyrophosphorylase</fullName>
    </alternativeName>
</protein>
<accession>A0A158H1K6</accession>
<dbReference type="Pfam" id="PF00483">
    <property type="entry name" value="NTP_transferase"/>
    <property type="match status" value="1"/>
</dbReference>
<evidence type="ECO:0000256" key="7">
    <source>
        <dbReference type="RuleBase" id="RU361259"/>
    </source>
</evidence>
<evidence type="ECO:0000313" key="9">
    <source>
        <dbReference type="EMBL" id="SAL38228.1"/>
    </source>
</evidence>
<comment type="similarity">
    <text evidence="1 7">Belongs to the UDPGP type 2 family.</text>
</comment>
<evidence type="ECO:0000256" key="6">
    <source>
        <dbReference type="ARBA" id="ARBA00048128"/>
    </source>
</evidence>
<dbReference type="CDD" id="cd02541">
    <property type="entry name" value="UGPase_prokaryotic"/>
    <property type="match status" value="1"/>
</dbReference>
<comment type="catalytic activity">
    <reaction evidence="6 7">
        <text>alpha-D-glucose 1-phosphate + UTP + H(+) = UDP-alpha-D-glucose + diphosphate</text>
        <dbReference type="Rhea" id="RHEA:19889"/>
        <dbReference type="ChEBI" id="CHEBI:15378"/>
        <dbReference type="ChEBI" id="CHEBI:33019"/>
        <dbReference type="ChEBI" id="CHEBI:46398"/>
        <dbReference type="ChEBI" id="CHEBI:58601"/>
        <dbReference type="ChEBI" id="CHEBI:58885"/>
        <dbReference type="EC" id="2.7.7.9"/>
    </reaction>
</comment>
<evidence type="ECO:0000256" key="3">
    <source>
        <dbReference type="ARBA" id="ARBA00019048"/>
    </source>
</evidence>
<dbReference type="NCBIfam" id="TIGR01099">
    <property type="entry name" value="galU"/>
    <property type="match status" value="1"/>
</dbReference>
<evidence type="ECO:0000313" key="10">
    <source>
        <dbReference type="Proteomes" id="UP000054893"/>
    </source>
</evidence>
<dbReference type="EC" id="2.7.7.9" evidence="2 7"/>
<proteinExistence type="inferred from homology"/>
<dbReference type="Gene3D" id="3.90.550.10">
    <property type="entry name" value="Spore Coat Polysaccharide Biosynthesis Protein SpsA, Chain A"/>
    <property type="match status" value="1"/>
</dbReference>
<dbReference type="AlphaFoldDB" id="A0A158H1K6"/>
<dbReference type="PANTHER" id="PTHR43197:SF1">
    <property type="entry name" value="UTP--GLUCOSE-1-PHOSPHATE URIDYLYLTRANSFERASE"/>
    <property type="match status" value="1"/>
</dbReference>
<dbReference type="GO" id="GO:0003983">
    <property type="term" value="F:UTP:glucose-1-phosphate uridylyltransferase activity"/>
    <property type="evidence" value="ECO:0007669"/>
    <property type="project" value="UniProtKB-EC"/>
</dbReference>
<evidence type="ECO:0000256" key="4">
    <source>
        <dbReference type="ARBA" id="ARBA00022679"/>
    </source>
</evidence>
<dbReference type="SUPFAM" id="SSF53448">
    <property type="entry name" value="Nucleotide-diphospho-sugar transferases"/>
    <property type="match status" value="1"/>
</dbReference>
<organism evidence="9 10">
    <name type="scientific">Caballeronia sordidicola</name>
    <name type="common">Burkholderia sordidicola</name>
    <dbReference type="NCBI Taxonomy" id="196367"/>
    <lineage>
        <taxon>Bacteria</taxon>
        <taxon>Pseudomonadati</taxon>
        <taxon>Pseudomonadota</taxon>
        <taxon>Betaproteobacteria</taxon>
        <taxon>Burkholderiales</taxon>
        <taxon>Burkholderiaceae</taxon>
        <taxon>Caballeronia</taxon>
    </lineage>
</organism>
<feature type="domain" description="Nucleotidyl transferase" evidence="8">
    <location>
        <begin position="27"/>
        <end position="282"/>
    </location>
</feature>
<dbReference type="GO" id="GO:0006011">
    <property type="term" value="P:UDP-alpha-D-glucose metabolic process"/>
    <property type="evidence" value="ECO:0007669"/>
    <property type="project" value="InterPro"/>
</dbReference>
<reference evidence="9 10" key="1">
    <citation type="submission" date="2016-01" db="EMBL/GenBank/DDBJ databases">
        <authorList>
            <person name="Oliw E.H."/>
        </authorList>
    </citation>
    <scope>NUCLEOTIDE SEQUENCE [LARGE SCALE GENOMIC DNA]</scope>
    <source>
        <strain evidence="9">LMG 22029</strain>
    </source>
</reference>
<gene>
    <name evidence="9" type="ORF">AWB64_03966</name>
</gene>